<organism evidence="3 4">
    <name type="scientific">Algoriphagus boritolerans DSM 17298 = JCM 18970</name>
    <dbReference type="NCBI Taxonomy" id="1120964"/>
    <lineage>
        <taxon>Bacteria</taxon>
        <taxon>Pseudomonadati</taxon>
        <taxon>Bacteroidota</taxon>
        <taxon>Cytophagia</taxon>
        <taxon>Cytophagales</taxon>
        <taxon>Cyclobacteriaceae</taxon>
        <taxon>Algoriphagus</taxon>
    </lineage>
</organism>
<dbReference type="AlphaFoldDB" id="A0A1H5VHG7"/>
<dbReference type="RefSeq" id="WP_103924348.1">
    <property type="nucleotide sequence ID" value="NZ_BBFN01000004.1"/>
</dbReference>
<dbReference type="Proteomes" id="UP000236736">
    <property type="component" value="Unassembled WGS sequence"/>
</dbReference>
<proteinExistence type="predicted"/>
<dbReference type="InterPro" id="IPR052893">
    <property type="entry name" value="TCS_response_regulator"/>
</dbReference>
<dbReference type="PANTHER" id="PTHR44520">
    <property type="entry name" value="RESPONSE REGULATOR RCP1-RELATED"/>
    <property type="match status" value="1"/>
</dbReference>
<evidence type="ECO:0000313" key="3">
    <source>
        <dbReference type="EMBL" id="SEF86664.1"/>
    </source>
</evidence>
<dbReference type="SUPFAM" id="SSF52172">
    <property type="entry name" value="CheY-like"/>
    <property type="match status" value="1"/>
</dbReference>
<sequence length="128" mass="14814">MKLELVLVDDDEVLLTILEKMFLKVRSDVKITLYNSGQKALDHLTNTHSVSGKRFLLVDIYLNDMSGWDLLDELTKRNDAASKVFILTSSVNPIHLETAKNYSQVIDFFEKPISFDKIHRIFELIEKE</sequence>
<keyword evidence="4" id="KW-1185">Reference proteome</keyword>
<gene>
    <name evidence="3" type="ORF">SAMN03080598_01669</name>
</gene>
<dbReference type="Gene3D" id="3.40.50.2300">
    <property type="match status" value="1"/>
</dbReference>
<dbReference type="CDD" id="cd00156">
    <property type="entry name" value="REC"/>
    <property type="match status" value="1"/>
</dbReference>
<dbReference type="STRING" id="1120964.GCA_001313265_01175"/>
<feature type="domain" description="Response regulatory" evidence="2">
    <location>
        <begin position="4"/>
        <end position="126"/>
    </location>
</feature>
<dbReference type="OrthoDB" id="827995at2"/>
<feature type="modified residue" description="4-aspartylphosphate" evidence="1">
    <location>
        <position position="59"/>
    </location>
</feature>
<dbReference type="InterPro" id="IPR011006">
    <property type="entry name" value="CheY-like_superfamily"/>
</dbReference>
<dbReference type="Pfam" id="PF00072">
    <property type="entry name" value="Response_reg"/>
    <property type="match status" value="1"/>
</dbReference>
<keyword evidence="1" id="KW-0597">Phosphoprotein</keyword>
<dbReference type="SMART" id="SM00448">
    <property type="entry name" value="REC"/>
    <property type="match status" value="1"/>
</dbReference>
<evidence type="ECO:0000256" key="1">
    <source>
        <dbReference type="PROSITE-ProRule" id="PRU00169"/>
    </source>
</evidence>
<protein>
    <submittedName>
        <fullName evidence="3">Response regulator receiver domain-containing protein</fullName>
    </submittedName>
</protein>
<dbReference type="InterPro" id="IPR001789">
    <property type="entry name" value="Sig_transdc_resp-reg_receiver"/>
</dbReference>
<evidence type="ECO:0000259" key="2">
    <source>
        <dbReference type="PROSITE" id="PS50110"/>
    </source>
</evidence>
<dbReference type="GO" id="GO:0000160">
    <property type="term" value="P:phosphorelay signal transduction system"/>
    <property type="evidence" value="ECO:0007669"/>
    <property type="project" value="InterPro"/>
</dbReference>
<dbReference type="EMBL" id="FNVR01000007">
    <property type="protein sequence ID" value="SEF86664.1"/>
    <property type="molecule type" value="Genomic_DNA"/>
</dbReference>
<dbReference type="PANTHER" id="PTHR44520:SF2">
    <property type="entry name" value="RESPONSE REGULATOR RCP1"/>
    <property type="match status" value="1"/>
</dbReference>
<name>A0A1H5VHG7_9BACT</name>
<evidence type="ECO:0000313" key="4">
    <source>
        <dbReference type="Proteomes" id="UP000236736"/>
    </source>
</evidence>
<accession>A0A1H5VHG7</accession>
<reference evidence="4" key="1">
    <citation type="submission" date="2016-10" db="EMBL/GenBank/DDBJ databases">
        <authorList>
            <person name="Varghese N."/>
            <person name="Submissions S."/>
        </authorList>
    </citation>
    <scope>NUCLEOTIDE SEQUENCE [LARGE SCALE GENOMIC DNA]</scope>
    <source>
        <strain evidence="4">DSM 17298</strain>
    </source>
</reference>
<dbReference type="PROSITE" id="PS50110">
    <property type="entry name" value="RESPONSE_REGULATORY"/>
    <property type="match status" value="1"/>
</dbReference>